<sequence length="214" mass="24848">MQKVHHTGRDRSTGVRDCGNKMVHLPIHLANEVRLGGPVQFRWMYPPERYMCILKSYVRNKSCPEDSIAEAYLAEKCLAFCSRYLHGGVQTRLNKRSRNDDDPNEDEVVPSKLFSNKGRSLVMENGEPINLDDISNAQPMCMYYTIVKKSQIMLESMRKRLTISGEQNGEKQKFTTKRLCSGLKLVRGIQMYLLAKRIISRYKLYCKKIFWICN</sequence>
<evidence type="ECO:0000313" key="3">
    <source>
        <dbReference type="RefSeq" id="XP_052115062.1"/>
    </source>
</evidence>
<dbReference type="AlphaFoldDB" id="A0A9C6TR91"/>
<dbReference type="InterPro" id="IPR025452">
    <property type="entry name" value="DUF4218"/>
</dbReference>
<accession>A0A9C6TR91</accession>
<dbReference type="KEGG" id="adu:127745701"/>
<dbReference type="GeneID" id="127745701"/>
<dbReference type="PANTHER" id="PTHR48258:SF15">
    <property type="entry name" value="OS02G0543900 PROTEIN"/>
    <property type="match status" value="1"/>
</dbReference>
<reference evidence="2" key="1">
    <citation type="journal article" date="2016" name="Nat. Genet.">
        <title>The genome sequences of Arachis duranensis and Arachis ipaensis, the diploid ancestors of cultivated peanut.</title>
        <authorList>
            <person name="Bertioli D.J."/>
            <person name="Cannon S.B."/>
            <person name="Froenicke L."/>
            <person name="Huang G."/>
            <person name="Farmer A.D."/>
            <person name="Cannon E.K."/>
            <person name="Liu X."/>
            <person name="Gao D."/>
            <person name="Clevenger J."/>
            <person name="Dash S."/>
            <person name="Ren L."/>
            <person name="Moretzsohn M.C."/>
            <person name="Shirasawa K."/>
            <person name="Huang W."/>
            <person name="Vidigal B."/>
            <person name="Abernathy B."/>
            <person name="Chu Y."/>
            <person name="Niederhuth C.E."/>
            <person name="Umale P."/>
            <person name="Araujo A.C."/>
            <person name="Kozik A."/>
            <person name="Kim K.D."/>
            <person name="Burow M.D."/>
            <person name="Varshney R.K."/>
            <person name="Wang X."/>
            <person name="Zhang X."/>
            <person name="Barkley N."/>
            <person name="Guimaraes P.M."/>
            <person name="Isobe S."/>
            <person name="Guo B."/>
            <person name="Liao B."/>
            <person name="Stalker H.T."/>
            <person name="Schmitz R.J."/>
            <person name="Scheffler B.E."/>
            <person name="Leal-Bertioli S.C."/>
            <person name="Xun X."/>
            <person name="Jackson S.A."/>
            <person name="Michelmore R."/>
            <person name="Ozias-Akins P."/>
        </authorList>
    </citation>
    <scope>NUCLEOTIDE SEQUENCE [LARGE SCALE GENOMIC DNA]</scope>
    <source>
        <strain evidence="2">cv. V14167</strain>
    </source>
</reference>
<protein>
    <submittedName>
        <fullName evidence="3">Uncharacterized protein LOC127745701</fullName>
    </submittedName>
</protein>
<keyword evidence="2" id="KW-1185">Reference proteome</keyword>
<dbReference type="Pfam" id="PF13960">
    <property type="entry name" value="DUF4218"/>
    <property type="match status" value="1"/>
</dbReference>
<dbReference type="RefSeq" id="XP_052115062.1">
    <property type="nucleotide sequence ID" value="XM_052259102.1"/>
</dbReference>
<name>A0A9C6TR91_ARADU</name>
<dbReference type="Proteomes" id="UP000515211">
    <property type="component" value="Chromosome 3"/>
</dbReference>
<organism evidence="2 3">
    <name type="scientific">Arachis duranensis</name>
    <name type="common">Wild peanut</name>
    <dbReference type="NCBI Taxonomy" id="130453"/>
    <lineage>
        <taxon>Eukaryota</taxon>
        <taxon>Viridiplantae</taxon>
        <taxon>Streptophyta</taxon>
        <taxon>Embryophyta</taxon>
        <taxon>Tracheophyta</taxon>
        <taxon>Spermatophyta</taxon>
        <taxon>Magnoliopsida</taxon>
        <taxon>eudicotyledons</taxon>
        <taxon>Gunneridae</taxon>
        <taxon>Pentapetalae</taxon>
        <taxon>rosids</taxon>
        <taxon>fabids</taxon>
        <taxon>Fabales</taxon>
        <taxon>Fabaceae</taxon>
        <taxon>Papilionoideae</taxon>
        <taxon>50 kb inversion clade</taxon>
        <taxon>dalbergioids sensu lato</taxon>
        <taxon>Dalbergieae</taxon>
        <taxon>Pterocarpus clade</taxon>
        <taxon>Arachis</taxon>
    </lineage>
</organism>
<evidence type="ECO:0000259" key="1">
    <source>
        <dbReference type="Pfam" id="PF13960"/>
    </source>
</evidence>
<proteinExistence type="predicted"/>
<gene>
    <name evidence="3" type="primary">LOC127745701</name>
</gene>
<evidence type="ECO:0000313" key="2">
    <source>
        <dbReference type="Proteomes" id="UP000515211"/>
    </source>
</evidence>
<reference evidence="3" key="2">
    <citation type="submission" date="2025-08" db="UniProtKB">
        <authorList>
            <consortium name="RefSeq"/>
        </authorList>
    </citation>
    <scope>IDENTIFICATION</scope>
    <source>
        <tissue evidence="3">Whole plant</tissue>
    </source>
</reference>
<dbReference type="PANTHER" id="PTHR48258">
    <property type="entry name" value="DUF4218 DOMAIN-CONTAINING PROTEIN-RELATED"/>
    <property type="match status" value="1"/>
</dbReference>
<feature type="domain" description="DUF4218" evidence="1">
    <location>
        <begin position="20"/>
        <end position="99"/>
    </location>
</feature>